<dbReference type="PANTHER" id="PTHR24100">
    <property type="entry name" value="BUTYROPHILIN"/>
    <property type="match status" value="1"/>
</dbReference>
<dbReference type="InterPro" id="IPR003599">
    <property type="entry name" value="Ig_sub"/>
</dbReference>
<dbReference type="Proteomes" id="UP000694523">
    <property type="component" value="Unplaced"/>
</dbReference>
<dbReference type="InterPro" id="IPR007110">
    <property type="entry name" value="Ig-like_dom"/>
</dbReference>
<keyword evidence="5" id="KW-0325">Glycoprotein</keyword>
<keyword evidence="4" id="KW-1015">Disulfide bond</keyword>
<feature type="signal peptide" evidence="7">
    <location>
        <begin position="1"/>
        <end position="19"/>
    </location>
</feature>
<keyword evidence="2 7" id="KW-0732">Signal</keyword>
<dbReference type="InterPro" id="IPR036179">
    <property type="entry name" value="Ig-like_dom_sf"/>
</dbReference>
<dbReference type="InterPro" id="IPR013783">
    <property type="entry name" value="Ig-like_fold"/>
</dbReference>
<comment type="subcellular location">
    <subcellularLocation>
        <location evidence="1">Membrane</location>
    </subcellularLocation>
</comment>
<evidence type="ECO:0000256" key="6">
    <source>
        <dbReference type="ARBA" id="ARBA00023319"/>
    </source>
</evidence>
<dbReference type="PANTHER" id="PTHR24100:SF0">
    <property type="entry name" value="V-SET DOMAIN-CONTAINING T-CELL ACTIVATION INHIBITOR 1"/>
    <property type="match status" value="1"/>
</dbReference>
<evidence type="ECO:0000256" key="3">
    <source>
        <dbReference type="ARBA" id="ARBA00023136"/>
    </source>
</evidence>
<dbReference type="InterPro" id="IPR050504">
    <property type="entry name" value="IgSF_BTN/MOG"/>
</dbReference>
<dbReference type="SUPFAM" id="SSF48726">
    <property type="entry name" value="Immunoglobulin"/>
    <property type="match status" value="1"/>
</dbReference>
<dbReference type="PROSITE" id="PS50835">
    <property type="entry name" value="IG_LIKE"/>
    <property type="match status" value="1"/>
</dbReference>
<dbReference type="GO" id="GO:0001817">
    <property type="term" value="P:regulation of cytokine production"/>
    <property type="evidence" value="ECO:0007669"/>
    <property type="project" value="TreeGrafter"/>
</dbReference>
<evidence type="ECO:0000256" key="5">
    <source>
        <dbReference type="ARBA" id="ARBA00023180"/>
    </source>
</evidence>
<dbReference type="GO" id="GO:0050863">
    <property type="term" value="P:regulation of T cell activation"/>
    <property type="evidence" value="ECO:0007669"/>
    <property type="project" value="UniProtKB-ARBA"/>
</dbReference>
<keyword evidence="3" id="KW-0472">Membrane</keyword>
<reference evidence="9" key="1">
    <citation type="submission" date="2025-08" db="UniProtKB">
        <authorList>
            <consortium name="Ensembl"/>
        </authorList>
    </citation>
    <scope>IDENTIFICATION</scope>
</reference>
<protein>
    <submittedName>
        <fullName evidence="9">V-set domain containing T cell activation inhibitor 1</fullName>
    </submittedName>
</protein>
<proteinExistence type="predicted"/>
<evidence type="ECO:0000259" key="8">
    <source>
        <dbReference type="PROSITE" id="PS50835"/>
    </source>
</evidence>
<dbReference type="SMART" id="SM00409">
    <property type="entry name" value="IG"/>
    <property type="match status" value="1"/>
</dbReference>
<evidence type="ECO:0000256" key="2">
    <source>
        <dbReference type="ARBA" id="ARBA00022729"/>
    </source>
</evidence>
<dbReference type="AlphaFoldDB" id="A0A8C6TIS7"/>
<evidence type="ECO:0000313" key="9">
    <source>
        <dbReference type="Ensembl" id="ENSNMLP00000021355.1"/>
    </source>
</evidence>
<feature type="domain" description="Ig-like" evidence="8">
    <location>
        <begin position="15"/>
        <end position="128"/>
    </location>
</feature>
<dbReference type="GO" id="GO:0005102">
    <property type="term" value="F:signaling receptor binding"/>
    <property type="evidence" value="ECO:0007669"/>
    <property type="project" value="TreeGrafter"/>
</dbReference>
<evidence type="ECO:0000256" key="4">
    <source>
        <dbReference type="ARBA" id="ARBA00023157"/>
    </source>
</evidence>
<reference evidence="9" key="2">
    <citation type="submission" date="2025-09" db="UniProtKB">
        <authorList>
            <consortium name="Ensembl"/>
        </authorList>
    </citation>
    <scope>IDENTIFICATION</scope>
</reference>
<keyword evidence="10" id="KW-1185">Reference proteome</keyword>
<dbReference type="InterPro" id="IPR013151">
    <property type="entry name" value="Immunoglobulin_dom"/>
</dbReference>
<feature type="chain" id="PRO_5034336696" evidence="7">
    <location>
        <begin position="20"/>
        <end position="254"/>
    </location>
</feature>
<dbReference type="Pfam" id="PF00047">
    <property type="entry name" value="ig"/>
    <property type="match status" value="1"/>
</dbReference>
<dbReference type="Ensembl" id="ENSNMLT00000023945.1">
    <property type="protein sequence ID" value="ENSNMLP00000021355.1"/>
    <property type="gene ID" value="ENSNMLG00000013860.1"/>
</dbReference>
<dbReference type="Gene3D" id="2.60.40.10">
    <property type="entry name" value="Immunoglobulins"/>
    <property type="match status" value="1"/>
</dbReference>
<sequence>IVSGLIIIILARGLSSVRSFDKSPVASLGENQLLSCYLNMDQTTSLSRMSVTWTKSGVTGVVSEFKNGGTHFEDQNTQFKGRAALFPAALLTGNASLLLSAVRSEDQGQYTCTISSSSGGGTVSVELRTGAFSAPSFTLSKDSLTAVAEQWFPEPSVTWTDQSGIVLNGNTSLKSNSAGVYSKCSACFNMINNYNALFFITLFWTLTLHSSWPELPWGRLSVSRLPLCAIDSSSHHQPLMGKVGEVSSNLLLMY</sequence>
<keyword evidence="6" id="KW-0393">Immunoglobulin domain</keyword>
<dbReference type="GO" id="GO:0009897">
    <property type="term" value="C:external side of plasma membrane"/>
    <property type="evidence" value="ECO:0007669"/>
    <property type="project" value="TreeGrafter"/>
</dbReference>
<dbReference type="FunFam" id="2.60.40.10:FF:000142">
    <property type="entry name" value="V-set domain-containing T-cell activation inhibitor 1"/>
    <property type="match status" value="1"/>
</dbReference>
<evidence type="ECO:0000313" key="10">
    <source>
        <dbReference type="Proteomes" id="UP000694523"/>
    </source>
</evidence>
<accession>A0A8C6TIS7</accession>
<name>A0A8C6TIS7_9GOBI</name>
<dbReference type="GO" id="GO:0050852">
    <property type="term" value="P:T cell receptor signaling pathway"/>
    <property type="evidence" value="ECO:0007669"/>
    <property type="project" value="TreeGrafter"/>
</dbReference>
<evidence type="ECO:0000256" key="1">
    <source>
        <dbReference type="ARBA" id="ARBA00004370"/>
    </source>
</evidence>
<dbReference type="GO" id="GO:1903037">
    <property type="term" value="P:regulation of leukocyte cell-cell adhesion"/>
    <property type="evidence" value="ECO:0007669"/>
    <property type="project" value="UniProtKB-ARBA"/>
</dbReference>
<organism evidence="9 10">
    <name type="scientific">Neogobius melanostomus</name>
    <name type="common">round goby</name>
    <dbReference type="NCBI Taxonomy" id="47308"/>
    <lineage>
        <taxon>Eukaryota</taxon>
        <taxon>Metazoa</taxon>
        <taxon>Chordata</taxon>
        <taxon>Craniata</taxon>
        <taxon>Vertebrata</taxon>
        <taxon>Euteleostomi</taxon>
        <taxon>Actinopterygii</taxon>
        <taxon>Neopterygii</taxon>
        <taxon>Teleostei</taxon>
        <taxon>Neoteleostei</taxon>
        <taxon>Acanthomorphata</taxon>
        <taxon>Gobiaria</taxon>
        <taxon>Gobiiformes</taxon>
        <taxon>Gobioidei</taxon>
        <taxon>Gobiidae</taxon>
        <taxon>Benthophilinae</taxon>
        <taxon>Neogobiini</taxon>
        <taxon>Neogobius</taxon>
    </lineage>
</organism>
<evidence type="ECO:0000256" key="7">
    <source>
        <dbReference type="SAM" id="SignalP"/>
    </source>
</evidence>